<reference evidence="2 3" key="1">
    <citation type="journal article" date="2020" name="ISME J.">
        <title>Uncovering the hidden diversity of litter-decomposition mechanisms in mushroom-forming fungi.</title>
        <authorList>
            <person name="Floudas D."/>
            <person name="Bentzer J."/>
            <person name="Ahren D."/>
            <person name="Johansson T."/>
            <person name="Persson P."/>
            <person name="Tunlid A."/>
        </authorList>
    </citation>
    <scope>NUCLEOTIDE SEQUENCE [LARGE SCALE GENOMIC DNA]</scope>
    <source>
        <strain evidence="2 3">CBS 291.85</strain>
    </source>
</reference>
<dbReference type="GO" id="GO:0031047">
    <property type="term" value="P:regulatory ncRNA-mediated gene silencing"/>
    <property type="evidence" value="ECO:0007669"/>
    <property type="project" value="InterPro"/>
</dbReference>
<accession>A0A8H5GU31</accession>
<organism evidence="2 3">
    <name type="scientific">Tetrapyrgos nigripes</name>
    <dbReference type="NCBI Taxonomy" id="182062"/>
    <lineage>
        <taxon>Eukaryota</taxon>
        <taxon>Fungi</taxon>
        <taxon>Dikarya</taxon>
        <taxon>Basidiomycota</taxon>
        <taxon>Agaricomycotina</taxon>
        <taxon>Agaricomycetes</taxon>
        <taxon>Agaricomycetidae</taxon>
        <taxon>Agaricales</taxon>
        <taxon>Marasmiineae</taxon>
        <taxon>Marasmiaceae</taxon>
        <taxon>Tetrapyrgos</taxon>
    </lineage>
</organism>
<dbReference type="InterPro" id="IPR018606">
    <property type="entry name" value="Arb1"/>
</dbReference>
<feature type="region of interest" description="Disordered" evidence="1">
    <location>
        <begin position="172"/>
        <end position="228"/>
    </location>
</feature>
<dbReference type="AlphaFoldDB" id="A0A8H5GU31"/>
<comment type="caution">
    <text evidence="2">The sequence shown here is derived from an EMBL/GenBank/DDBJ whole genome shotgun (WGS) entry which is preliminary data.</text>
</comment>
<feature type="compositionally biased region" description="Basic residues" evidence="1">
    <location>
        <begin position="208"/>
        <end position="217"/>
    </location>
</feature>
<feature type="compositionally biased region" description="Low complexity" evidence="1">
    <location>
        <begin position="447"/>
        <end position="463"/>
    </location>
</feature>
<protein>
    <submittedName>
        <fullName evidence="2">Uncharacterized protein</fullName>
    </submittedName>
</protein>
<proteinExistence type="predicted"/>
<feature type="region of interest" description="Disordered" evidence="1">
    <location>
        <begin position="445"/>
        <end position="499"/>
    </location>
</feature>
<dbReference type="Proteomes" id="UP000559256">
    <property type="component" value="Unassembled WGS sequence"/>
</dbReference>
<evidence type="ECO:0000313" key="3">
    <source>
        <dbReference type="Proteomes" id="UP000559256"/>
    </source>
</evidence>
<evidence type="ECO:0000313" key="2">
    <source>
        <dbReference type="EMBL" id="KAF5371253.1"/>
    </source>
</evidence>
<dbReference type="Pfam" id="PF09692">
    <property type="entry name" value="Arb1"/>
    <property type="match status" value="1"/>
</dbReference>
<evidence type="ECO:0000256" key="1">
    <source>
        <dbReference type="SAM" id="MobiDB-lite"/>
    </source>
</evidence>
<name>A0A8H5GU31_9AGAR</name>
<keyword evidence="3" id="KW-1185">Reference proteome</keyword>
<gene>
    <name evidence="2" type="ORF">D9758_004234</name>
</gene>
<feature type="compositionally biased region" description="Acidic residues" evidence="1">
    <location>
        <begin position="174"/>
        <end position="188"/>
    </location>
</feature>
<dbReference type="EMBL" id="JAACJM010000009">
    <property type="protein sequence ID" value="KAF5371253.1"/>
    <property type="molecule type" value="Genomic_DNA"/>
</dbReference>
<dbReference type="GO" id="GO:0033167">
    <property type="term" value="C:ARC complex"/>
    <property type="evidence" value="ECO:0007669"/>
    <property type="project" value="InterPro"/>
</dbReference>
<sequence>MSAPMKPQIQHAYTFPPFPKAPEGVTITPYTEFKEYGIQAYASVDGGEVDGIGIPTIELSKKHDTDEGKTEARPRKSRVAIQPEVVVNPDGTKGKKYPEWYNAWQETEDSRRGNYNDMENRTDRIYSATRDFLKGRPWPPIASGVRAQFDQIQLFIGTIASTPIWQKINKEKQDDMDDGDDIDDEDDEFPSKPTNLRVQNQEDEHSRPRNSFKRLRPRPPYSTYGKTPVPVETDEEIRELLVEARNEKEDKLIEFLNDPARGVQIYLSSYMKKQGLHFSQHNLTILPRLWRFYINYLLRNRVLPEPEHETGLRRALQYVELAAEELPRTLEMAKTLPDGLCDAFQECFELKTQEHKLLAEEINGMQDDNVDIASEQPEEPKQFDLEMKNDDIETAEAMEAAFNESLESGNIRFVSSDVGLGSVPASSGATVTEVIDEDVDSVKAEDATSANSTQATSATLAQNDSGSGGWGSVQDSDNSWGNGWDTADNAGTDAQDNPWLNWSMPAPDTLMKWLGPTLFPLTHTSGILEWSVRRIKSVTPPPPASNSRKCPVLTDDEEPDGEAVEAELETHFSKVVMSPWLDWDKPDEGEPDHHLPCIHKFSRGKVVVTEGAVLFEGRNTEDVVSVEDVEKVEAEQREKGGLKPHDPLKDEITIFLERQSAEKLKVGMGIGGLWVQIARKVDLELNGVEKKTSSKEPYWFLERTHSTLTSYHVV</sequence>
<dbReference type="OrthoDB" id="435402at2759"/>